<keyword evidence="3" id="KW-1185">Reference proteome</keyword>
<reference evidence="2 3" key="1">
    <citation type="submission" date="2019-02" db="EMBL/GenBank/DDBJ databases">
        <title>Arundinibacter roseus gen. nov., sp. nov., a new member of the family Cytophagaceae.</title>
        <authorList>
            <person name="Szuroczki S."/>
            <person name="Khayer B."/>
            <person name="Sproer C."/>
            <person name="Toumi M."/>
            <person name="Szabo A."/>
            <person name="Felfoldi T."/>
            <person name="Schumann P."/>
            <person name="Toth E."/>
        </authorList>
    </citation>
    <scope>NUCLEOTIDE SEQUENCE [LARGE SCALE GENOMIC DNA]</scope>
    <source>
        <strain evidence="2 3">DMA-k-7a</strain>
    </source>
</reference>
<protein>
    <submittedName>
        <fullName evidence="2">3'-5' exonuclease</fullName>
    </submittedName>
</protein>
<keyword evidence="2" id="KW-0269">Exonuclease</keyword>
<accession>A0A4R4K2T1</accession>
<evidence type="ECO:0000259" key="1">
    <source>
        <dbReference type="SMART" id="SM00479"/>
    </source>
</evidence>
<dbReference type="InterPro" id="IPR012337">
    <property type="entry name" value="RNaseH-like_sf"/>
</dbReference>
<dbReference type="RefSeq" id="WP_132121310.1">
    <property type="nucleotide sequence ID" value="NZ_SMJU01000016.1"/>
</dbReference>
<dbReference type="PANTHER" id="PTHR30231">
    <property type="entry name" value="DNA POLYMERASE III SUBUNIT EPSILON"/>
    <property type="match status" value="1"/>
</dbReference>
<gene>
    <name evidence="2" type="ORF">EZE20_20685</name>
</gene>
<dbReference type="OrthoDB" id="9791657at2"/>
<name>A0A4R4K2T1_9BACT</name>
<dbReference type="CDD" id="cd06127">
    <property type="entry name" value="DEDDh"/>
    <property type="match status" value="1"/>
</dbReference>
<dbReference type="EMBL" id="SMJU01000016">
    <property type="protein sequence ID" value="TDB60862.1"/>
    <property type="molecule type" value="Genomic_DNA"/>
</dbReference>
<keyword evidence="2" id="KW-0378">Hydrolase</keyword>
<evidence type="ECO:0000313" key="3">
    <source>
        <dbReference type="Proteomes" id="UP000295706"/>
    </source>
</evidence>
<dbReference type="GO" id="GO:0005829">
    <property type="term" value="C:cytosol"/>
    <property type="evidence" value="ECO:0007669"/>
    <property type="project" value="TreeGrafter"/>
</dbReference>
<proteinExistence type="predicted"/>
<dbReference type="Pfam" id="PF00929">
    <property type="entry name" value="RNase_T"/>
    <property type="match status" value="1"/>
</dbReference>
<dbReference type="PANTHER" id="PTHR30231:SF41">
    <property type="entry name" value="DNA POLYMERASE III SUBUNIT EPSILON"/>
    <property type="match status" value="1"/>
</dbReference>
<dbReference type="SUPFAM" id="SSF53098">
    <property type="entry name" value="Ribonuclease H-like"/>
    <property type="match status" value="1"/>
</dbReference>
<dbReference type="GO" id="GO:0003676">
    <property type="term" value="F:nucleic acid binding"/>
    <property type="evidence" value="ECO:0007669"/>
    <property type="project" value="InterPro"/>
</dbReference>
<feature type="domain" description="Exonuclease" evidence="1">
    <location>
        <begin position="10"/>
        <end position="176"/>
    </location>
</feature>
<evidence type="ECO:0000313" key="2">
    <source>
        <dbReference type="EMBL" id="TDB60862.1"/>
    </source>
</evidence>
<organism evidence="2 3">
    <name type="scientific">Arundinibacter roseus</name>
    <dbReference type="NCBI Taxonomy" id="2070510"/>
    <lineage>
        <taxon>Bacteria</taxon>
        <taxon>Pseudomonadati</taxon>
        <taxon>Bacteroidota</taxon>
        <taxon>Cytophagia</taxon>
        <taxon>Cytophagales</taxon>
        <taxon>Spirosomataceae</taxon>
        <taxon>Arundinibacter</taxon>
    </lineage>
</organism>
<dbReference type="InterPro" id="IPR036397">
    <property type="entry name" value="RNaseH_sf"/>
</dbReference>
<keyword evidence="2" id="KW-0540">Nuclease</keyword>
<dbReference type="InterPro" id="IPR013520">
    <property type="entry name" value="Ribonucl_H"/>
</dbReference>
<dbReference type="Gene3D" id="3.30.420.10">
    <property type="entry name" value="Ribonuclease H-like superfamily/Ribonuclease H"/>
    <property type="match status" value="1"/>
</dbReference>
<dbReference type="GO" id="GO:0008408">
    <property type="term" value="F:3'-5' exonuclease activity"/>
    <property type="evidence" value="ECO:0007669"/>
    <property type="project" value="TreeGrafter"/>
</dbReference>
<dbReference type="SMART" id="SM00479">
    <property type="entry name" value="EXOIII"/>
    <property type="match status" value="1"/>
</dbReference>
<dbReference type="Proteomes" id="UP000295706">
    <property type="component" value="Unassembled WGS sequence"/>
</dbReference>
<dbReference type="GO" id="GO:0045004">
    <property type="term" value="P:DNA replication proofreading"/>
    <property type="evidence" value="ECO:0007669"/>
    <property type="project" value="TreeGrafter"/>
</dbReference>
<dbReference type="AlphaFoldDB" id="A0A4R4K2T1"/>
<comment type="caution">
    <text evidence="2">The sequence shown here is derived from an EMBL/GenBank/DDBJ whole genome shotgun (WGS) entry which is preliminary data.</text>
</comment>
<sequence>MAHQLVLKKPLAFFDLETTGINITRDRIIEISIVKALPTGGEEVRTRRVNPEMPIPGESSMIHGIYDEDVKDCPTFKQIAKNLAVFLEGCDLAGFNSNRFDVPLLVEEFLRVGVDFDLKNRRLIDAQRIFHMMEPRNLSAAYKFYCGKELVGAHGAEADALATYEVLNAQVSHYQNVEVKDAKGNATIPIVNDMDALHKLTASNHVDLAGRMVYNEAGEEVFNFGKNNGKRVEDVLKNEPSFYDWIMKGEFPLDTKRKLTEIRLRTLTQR</sequence>